<organism evidence="8 9">
    <name type="scientific">Chaetomidium leptoderma</name>
    <dbReference type="NCBI Taxonomy" id="669021"/>
    <lineage>
        <taxon>Eukaryota</taxon>
        <taxon>Fungi</taxon>
        <taxon>Dikarya</taxon>
        <taxon>Ascomycota</taxon>
        <taxon>Pezizomycotina</taxon>
        <taxon>Sordariomycetes</taxon>
        <taxon>Sordariomycetidae</taxon>
        <taxon>Sordariales</taxon>
        <taxon>Chaetomiaceae</taxon>
        <taxon>Chaetomidium</taxon>
    </lineage>
</organism>
<reference evidence="8" key="2">
    <citation type="submission" date="2023-05" db="EMBL/GenBank/DDBJ databases">
        <authorList>
            <consortium name="Lawrence Berkeley National Laboratory"/>
            <person name="Steindorff A."/>
            <person name="Hensen N."/>
            <person name="Bonometti L."/>
            <person name="Westerberg I."/>
            <person name="Brannstrom I.O."/>
            <person name="Guillou S."/>
            <person name="Cros-Aarteil S."/>
            <person name="Calhoun S."/>
            <person name="Haridas S."/>
            <person name="Kuo A."/>
            <person name="Mondo S."/>
            <person name="Pangilinan J."/>
            <person name="Riley R."/>
            <person name="Labutti K."/>
            <person name="Andreopoulos B."/>
            <person name="Lipzen A."/>
            <person name="Chen C."/>
            <person name="Yanf M."/>
            <person name="Daum C."/>
            <person name="Ng V."/>
            <person name="Clum A."/>
            <person name="Ohm R."/>
            <person name="Martin F."/>
            <person name="Silar P."/>
            <person name="Natvig D."/>
            <person name="Lalanne C."/>
            <person name="Gautier V."/>
            <person name="Ament-Velasquez S.L."/>
            <person name="Kruys A."/>
            <person name="Hutchinson M.I."/>
            <person name="Powell A.J."/>
            <person name="Barry K."/>
            <person name="Miller A.N."/>
            <person name="Grigoriev I.V."/>
            <person name="Debuchy R."/>
            <person name="Gladieux P."/>
            <person name="Thoren M.H."/>
            <person name="Johannesson H."/>
        </authorList>
    </citation>
    <scope>NUCLEOTIDE SEQUENCE</scope>
    <source>
        <strain evidence="8">CBS 538.74</strain>
    </source>
</reference>
<reference evidence="8" key="1">
    <citation type="journal article" date="2023" name="Mol. Phylogenet. Evol.">
        <title>Genome-scale phylogeny and comparative genomics of the fungal order Sordariales.</title>
        <authorList>
            <person name="Hensen N."/>
            <person name="Bonometti L."/>
            <person name="Westerberg I."/>
            <person name="Brannstrom I.O."/>
            <person name="Guillou S."/>
            <person name="Cros-Aarteil S."/>
            <person name="Calhoun S."/>
            <person name="Haridas S."/>
            <person name="Kuo A."/>
            <person name="Mondo S."/>
            <person name="Pangilinan J."/>
            <person name="Riley R."/>
            <person name="LaButti K."/>
            <person name="Andreopoulos B."/>
            <person name="Lipzen A."/>
            <person name="Chen C."/>
            <person name="Yan M."/>
            <person name="Daum C."/>
            <person name="Ng V."/>
            <person name="Clum A."/>
            <person name="Steindorff A."/>
            <person name="Ohm R.A."/>
            <person name="Martin F."/>
            <person name="Silar P."/>
            <person name="Natvig D.O."/>
            <person name="Lalanne C."/>
            <person name="Gautier V."/>
            <person name="Ament-Velasquez S.L."/>
            <person name="Kruys A."/>
            <person name="Hutchinson M.I."/>
            <person name="Powell A.J."/>
            <person name="Barry K."/>
            <person name="Miller A.N."/>
            <person name="Grigoriev I.V."/>
            <person name="Debuchy R."/>
            <person name="Gladieux P."/>
            <person name="Hiltunen Thoren M."/>
            <person name="Johannesson H."/>
        </authorList>
    </citation>
    <scope>NUCLEOTIDE SEQUENCE</scope>
    <source>
        <strain evidence="8">CBS 538.74</strain>
    </source>
</reference>
<dbReference type="NCBIfam" id="NF003465">
    <property type="entry name" value="PRK05089.1"/>
    <property type="match status" value="1"/>
</dbReference>
<dbReference type="EMBL" id="MU856863">
    <property type="protein sequence ID" value="KAK4156685.1"/>
    <property type="molecule type" value="Genomic_DNA"/>
</dbReference>
<protein>
    <submittedName>
        <fullName evidence="8">Amine oxidase</fullName>
    </submittedName>
</protein>
<keyword evidence="4 6" id="KW-1133">Transmembrane helix</keyword>
<dbReference type="SUPFAM" id="SSF51905">
    <property type="entry name" value="FAD/NAD(P)-binding domain"/>
    <property type="match status" value="1"/>
</dbReference>
<evidence type="ECO:0000256" key="5">
    <source>
        <dbReference type="ARBA" id="ARBA00023136"/>
    </source>
</evidence>
<comment type="subcellular location">
    <subcellularLocation>
        <location evidence="2">Mitochondrion inner membrane</location>
        <topology evidence="2">Single-pass membrane protein</topology>
        <orientation evidence="2">Intermembrane side</orientation>
    </subcellularLocation>
</comment>
<dbReference type="Pfam" id="PF04442">
    <property type="entry name" value="CtaG_Cox11"/>
    <property type="match status" value="1"/>
</dbReference>
<dbReference type="Proteomes" id="UP001302745">
    <property type="component" value="Unassembled WGS sequence"/>
</dbReference>
<dbReference type="GO" id="GO:0005743">
    <property type="term" value="C:mitochondrial inner membrane"/>
    <property type="evidence" value="ECO:0007669"/>
    <property type="project" value="UniProtKB-SubCell"/>
</dbReference>
<evidence type="ECO:0000313" key="8">
    <source>
        <dbReference type="EMBL" id="KAK4156685.1"/>
    </source>
</evidence>
<dbReference type="HAMAP" id="MF_00155">
    <property type="entry name" value="CtaG"/>
    <property type="match status" value="1"/>
</dbReference>
<dbReference type="Gene3D" id="1.10.405.20">
    <property type="match status" value="1"/>
</dbReference>
<feature type="transmembrane region" description="Helical" evidence="6">
    <location>
        <begin position="595"/>
        <end position="614"/>
    </location>
</feature>
<evidence type="ECO:0000256" key="3">
    <source>
        <dbReference type="ARBA" id="ARBA00022692"/>
    </source>
</evidence>
<keyword evidence="5 6" id="KW-0472">Membrane</keyword>
<evidence type="ECO:0000256" key="2">
    <source>
        <dbReference type="ARBA" id="ARBA00004243"/>
    </source>
</evidence>
<feature type="transmembrane region" description="Helical" evidence="6">
    <location>
        <begin position="462"/>
        <end position="484"/>
    </location>
</feature>
<evidence type="ECO:0000256" key="1">
    <source>
        <dbReference type="ARBA" id="ARBA00004007"/>
    </source>
</evidence>
<evidence type="ECO:0000259" key="7">
    <source>
        <dbReference type="Pfam" id="PF01593"/>
    </source>
</evidence>
<name>A0AAN6VSP0_9PEZI</name>
<dbReference type="GO" id="GO:0005507">
    <property type="term" value="F:copper ion binding"/>
    <property type="evidence" value="ECO:0007669"/>
    <property type="project" value="InterPro"/>
</dbReference>
<dbReference type="SUPFAM" id="SSF110111">
    <property type="entry name" value="Ctag/Cox11"/>
    <property type="match status" value="1"/>
</dbReference>
<keyword evidence="3 6" id="KW-0812">Transmembrane</keyword>
<dbReference type="InterPro" id="IPR002937">
    <property type="entry name" value="Amino_oxidase"/>
</dbReference>
<dbReference type="Gene3D" id="3.30.70.1990">
    <property type="match status" value="1"/>
</dbReference>
<dbReference type="Gene3D" id="3.50.50.60">
    <property type="entry name" value="FAD/NAD(P)-binding domain"/>
    <property type="match status" value="1"/>
</dbReference>
<accession>A0AAN6VSP0</accession>
<feature type="domain" description="Amine oxidase" evidence="7">
    <location>
        <begin position="21"/>
        <end position="434"/>
    </location>
</feature>
<comment type="caution">
    <text evidence="8">The sequence shown here is derived from an EMBL/GenBank/DDBJ whole genome shotgun (WGS) entry which is preliminary data.</text>
</comment>
<dbReference type="InterPro" id="IPR036188">
    <property type="entry name" value="FAD/NAD-bd_sf"/>
</dbReference>
<dbReference type="FunFam" id="1.10.405.20:FF:000001">
    <property type="entry name" value="Amine oxidase"/>
    <property type="match status" value="1"/>
</dbReference>
<dbReference type="AlphaFoldDB" id="A0AAN6VSP0"/>
<sequence length="785" mass="87697">MLNRANPYPRKKVAIVGSGSAGIAALWALNRSPHDVYLYEASGRLGGHTNTVEFTKGKYKTLVDTGFIVMNAETYPNFLNFLDLIGVKTVPTEMSFSVSRDQGLFEWAGSSIDALFCQRENLFSPKMWRMLFDIIRFNQFALDVLRAETQTEETIGEYLDRKGYSNAFRDDYLMPMAAAVWSTSPDKCTLDFPAMTLIRFLWNHHLLSTVSARPEWLTIATGAKTYIDKVMKGFPPNHLRLNTTVTALTNEADGRVRLHTDNGGSEVFDHVILATHGDQAYTIIRDSATEEERTVLENFRTSNNVAVLHSDASLMPKSENAWSSWNYLTKSTSPRGRGNINQVCLTYNMNILQHIPHEAFGDVLVTLNPLHEPDPETVQGWYSYRHALYTPGAVRAQKHLGAIQNKRGISYAGAWTNYGFHEDGFSSGLRVAVEHLGANVPFEFKDSTFSRGEKPRLTIADYIVRLWIALVQMFVINILDRLLLVASRSTTRRLASRIARTMNPIPRFARRVAAEVSSSRSCHFCQRAAAGAQWQPAAVRATITKSRAPPGSSPRFFSGGFPKAQRQQFGRGEVGGGGPGMDRVSEVYKRRNRSTAYYTISVILGTVAFSYGSVPLYKMICQTTGFGGQPVRAHGASSETDNDLAARLEPVTDARRIRVTFSSSVSDVLPWKFTPQQREVRVLPGETALAFYTATNHSDKDIIGVATYSVTPGQTAPYFSKIQCFCFEEQRLAAGETVDMPVFFYLDPDLLKDLNMRNVETVTLNYTFFKARYDDNGRFKGAPGV</sequence>
<proteinExistence type="inferred from homology"/>
<dbReference type="PANTHER" id="PTHR21320">
    <property type="entry name" value="CYTOCHROME C OXIDASE ASSEMBLY PROTEIN COX11-RELATED"/>
    <property type="match status" value="1"/>
</dbReference>
<evidence type="ECO:0000256" key="4">
    <source>
        <dbReference type="ARBA" id="ARBA00022989"/>
    </source>
</evidence>
<dbReference type="FunFam" id="2.60.370.10:FF:000001">
    <property type="entry name" value="COX11 cytochrome c oxidase assembly homolog"/>
    <property type="match status" value="1"/>
</dbReference>
<dbReference type="PANTHER" id="PTHR21320:SF3">
    <property type="entry name" value="CYTOCHROME C OXIDASE ASSEMBLY PROTEIN COX11, MITOCHONDRIAL-RELATED"/>
    <property type="match status" value="1"/>
</dbReference>
<comment type="function">
    <text evidence="1">Exerts its effect at some terminal stage of cytochrome c oxidase synthesis, probably by being involved in the insertion of the copper B into subunit I.</text>
</comment>
<keyword evidence="9" id="KW-1185">Reference proteome</keyword>
<gene>
    <name evidence="8" type="ORF">C8A00DRAFT_40900</name>
</gene>
<dbReference type="Pfam" id="PF01593">
    <property type="entry name" value="Amino_oxidase"/>
    <property type="match status" value="1"/>
</dbReference>
<dbReference type="InterPro" id="IPR007533">
    <property type="entry name" value="Cyt_c_oxidase_assmbl_CtaG"/>
</dbReference>
<evidence type="ECO:0000256" key="6">
    <source>
        <dbReference type="SAM" id="Phobius"/>
    </source>
</evidence>
<dbReference type="GO" id="GO:0005759">
    <property type="term" value="C:mitochondrial matrix"/>
    <property type="evidence" value="ECO:0007669"/>
    <property type="project" value="UniProtKB-ARBA"/>
</dbReference>
<dbReference type="Gene3D" id="2.60.370.10">
    <property type="entry name" value="Ctag/Cox11"/>
    <property type="match status" value="1"/>
</dbReference>
<dbReference type="GO" id="GO:0016491">
    <property type="term" value="F:oxidoreductase activity"/>
    <property type="evidence" value="ECO:0007669"/>
    <property type="project" value="InterPro"/>
</dbReference>
<evidence type="ECO:0000313" key="9">
    <source>
        <dbReference type="Proteomes" id="UP001302745"/>
    </source>
</evidence>
<dbReference type="InterPro" id="IPR023471">
    <property type="entry name" value="CtaG/Cox11_dom_sf"/>
</dbReference>